<sequence length="395" mass="43546">MTEIVEQLLNGDCKARTQGLIKSLAQEIGCEEAVVSAIISVESNGKGFDDEGRVKVLFEKHQFYKNLPPHKRKQAITEDLARQEWISPKDGGYKEQKTNTQALKLLIAAMTIDEEAALKSASYGAGQIMGNNYGILGWNSVQDFVTSMCSCEDEQIRAMFIFFKRRGLASSLRDKDFDAIARVYNGSGMVKEYGRRMRNAYCAITKKSAEVSNSVRANGLRLGCKGYRVEALQKRLNDLGYPVAIDSDYGPDTRSAIFSFQADHNLEVDGVVGTKTQEALDVATPMISPRRSGVSMANLRKKGTNIIKDADKTQTAGYGLAATSALMGAEQMGLFDNLKLSIGKMSALVEPLVHIGKAISDHWWMAAIFVGLIIVLVSDRVKRTYLKDYKKGRAI</sequence>
<organism evidence="4">
    <name type="scientific">Bartonella schoenbuchensis</name>
    <dbReference type="NCBI Taxonomy" id="165694"/>
    <lineage>
        <taxon>Bacteria</taxon>
        <taxon>Pseudomonadati</taxon>
        <taxon>Pseudomonadota</taxon>
        <taxon>Alphaproteobacteria</taxon>
        <taxon>Hyphomicrobiales</taxon>
        <taxon>Bartonellaceae</taxon>
        <taxon>Bartonella</taxon>
    </lineage>
</organism>
<feature type="domain" description="N-acetylmuramidase" evidence="3">
    <location>
        <begin position="32"/>
        <end position="202"/>
    </location>
</feature>
<dbReference type="InterPro" id="IPR036365">
    <property type="entry name" value="PGBD-like_sf"/>
</dbReference>
<evidence type="ECO:0000313" key="4">
    <source>
        <dbReference type="EMBL" id="CDP80324.1"/>
    </source>
</evidence>
<dbReference type="Gene3D" id="1.10.101.10">
    <property type="entry name" value="PGBD-like superfamily/PGBD"/>
    <property type="match status" value="1"/>
</dbReference>
<keyword evidence="1" id="KW-1133">Transmembrane helix</keyword>
<dbReference type="EMBL" id="HG977196">
    <property type="protein sequence ID" value="CDP80324.1"/>
    <property type="molecule type" value="Genomic_DNA"/>
</dbReference>
<dbReference type="Pfam" id="PF11860">
    <property type="entry name" value="Muramidase"/>
    <property type="match status" value="1"/>
</dbReference>
<feature type="transmembrane region" description="Helical" evidence="1">
    <location>
        <begin position="363"/>
        <end position="381"/>
    </location>
</feature>
<dbReference type="InterPro" id="IPR002477">
    <property type="entry name" value="Peptidoglycan-bd-like"/>
</dbReference>
<protein>
    <submittedName>
        <fullName evidence="4">Spore cortex-lytic enzyme</fullName>
    </submittedName>
</protein>
<reference evidence="4" key="1">
    <citation type="submission" date="2013-11" db="EMBL/GenBank/DDBJ databases">
        <authorList>
            <person name="GENOMES U."/>
        </authorList>
    </citation>
    <scope>NUCLEOTIDE SEQUENCE</scope>
    <source>
        <strain evidence="4">MVT06</strain>
    </source>
</reference>
<name>A0A024LT65_9HYPH</name>
<feature type="domain" description="Peptidoglycan binding-like" evidence="2">
    <location>
        <begin position="226"/>
        <end position="280"/>
    </location>
</feature>
<dbReference type="Pfam" id="PF01471">
    <property type="entry name" value="PG_binding_1"/>
    <property type="match status" value="1"/>
</dbReference>
<evidence type="ECO:0000259" key="3">
    <source>
        <dbReference type="Pfam" id="PF11860"/>
    </source>
</evidence>
<dbReference type="AlphaFoldDB" id="A0A024LT65"/>
<evidence type="ECO:0000256" key="1">
    <source>
        <dbReference type="SAM" id="Phobius"/>
    </source>
</evidence>
<evidence type="ECO:0000259" key="2">
    <source>
        <dbReference type="Pfam" id="PF01471"/>
    </source>
</evidence>
<proteinExistence type="predicted"/>
<reference evidence="4" key="2">
    <citation type="submission" date="2014-05" db="EMBL/GenBank/DDBJ databases">
        <title>Genome sequencing of Bartonella spp. isolated from human blood.</title>
        <authorList>
            <person name="Raoult D."/>
        </authorList>
    </citation>
    <scope>NUCLEOTIDE SEQUENCE</scope>
    <source>
        <strain evidence="4">MVT06</strain>
    </source>
</reference>
<dbReference type="InterPro" id="IPR024408">
    <property type="entry name" value="Muramidase"/>
</dbReference>
<keyword evidence="1" id="KW-0812">Transmembrane</keyword>
<dbReference type="InterPro" id="IPR036366">
    <property type="entry name" value="PGBDSf"/>
</dbReference>
<accession>A0A024LT65</accession>
<dbReference type="SUPFAM" id="SSF47090">
    <property type="entry name" value="PGBD-like"/>
    <property type="match status" value="1"/>
</dbReference>
<gene>
    <name evidence="4" type="ORF">BN1046_01251</name>
</gene>
<keyword evidence="1" id="KW-0472">Membrane</keyword>